<dbReference type="AlphaFoldDB" id="A0AA40B934"/>
<evidence type="ECO:0000313" key="1">
    <source>
        <dbReference type="EMBL" id="KAK0729928.1"/>
    </source>
</evidence>
<reference evidence="1" key="1">
    <citation type="submission" date="2023-06" db="EMBL/GenBank/DDBJ databases">
        <title>Genome-scale phylogeny and comparative genomics of the fungal order Sordariales.</title>
        <authorList>
            <consortium name="Lawrence Berkeley National Laboratory"/>
            <person name="Hensen N."/>
            <person name="Bonometti L."/>
            <person name="Westerberg I."/>
            <person name="Brannstrom I.O."/>
            <person name="Guillou S."/>
            <person name="Cros-Aarteil S."/>
            <person name="Calhoun S."/>
            <person name="Haridas S."/>
            <person name="Kuo A."/>
            <person name="Mondo S."/>
            <person name="Pangilinan J."/>
            <person name="Riley R."/>
            <person name="Labutti K."/>
            <person name="Andreopoulos B."/>
            <person name="Lipzen A."/>
            <person name="Chen C."/>
            <person name="Yanf M."/>
            <person name="Daum C."/>
            <person name="Ng V."/>
            <person name="Clum A."/>
            <person name="Steindorff A."/>
            <person name="Ohm R."/>
            <person name="Martin F."/>
            <person name="Silar P."/>
            <person name="Natvig D."/>
            <person name="Lalanne C."/>
            <person name="Gautier V."/>
            <person name="Ament-Velasquez S.L."/>
            <person name="Kruys A."/>
            <person name="Hutchinson M.I."/>
            <person name="Powell A.J."/>
            <person name="Barry K."/>
            <person name="Miller A.N."/>
            <person name="Grigoriev I.V."/>
            <person name="Debuchy R."/>
            <person name="Gladieux P."/>
            <person name="Thoren M.H."/>
            <person name="Johannesson H."/>
        </authorList>
    </citation>
    <scope>NUCLEOTIDE SEQUENCE</scope>
    <source>
        <strain evidence="1">SMH4607-1</strain>
    </source>
</reference>
<evidence type="ECO:0000313" key="2">
    <source>
        <dbReference type="Proteomes" id="UP001172102"/>
    </source>
</evidence>
<dbReference type="Proteomes" id="UP001172102">
    <property type="component" value="Unassembled WGS sequence"/>
</dbReference>
<organism evidence="1 2">
    <name type="scientific">Lasiosphaeris hirsuta</name>
    <dbReference type="NCBI Taxonomy" id="260670"/>
    <lineage>
        <taxon>Eukaryota</taxon>
        <taxon>Fungi</taxon>
        <taxon>Dikarya</taxon>
        <taxon>Ascomycota</taxon>
        <taxon>Pezizomycotina</taxon>
        <taxon>Sordariomycetes</taxon>
        <taxon>Sordariomycetidae</taxon>
        <taxon>Sordariales</taxon>
        <taxon>Lasiosphaeriaceae</taxon>
        <taxon>Lasiosphaeris</taxon>
    </lineage>
</organism>
<protein>
    <submittedName>
        <fullName evidence="1">Uncharacterized protein</fullName>
    </submittedName>
</protein>
<feature type="non-terminal residue" evidence="1">
    <location>
        <position position="533"/>
    </location>
</feature>
<sequence>MSSNPQAPPPGGGSIETIMLDSALSESSLIIHNPPDIPVDAEILSVCAMSEENATQGKYGYIALDFVAWKVLFHANWFSTLDMPKLLAANGYQNLVHQVLGPNGDFIVNMPANTRGVEADFLGQVAARARAADERKTTLFIMVFAPVTPEQDICVDFEPGRMAFITTDMVRDAIRGAIGHNKLPVVFMTASPLTGGWMCNPSLLGLSTGASQDSMLRLISQSCGAVFADYFMNVFTKRGTPFLTDEQRAKFRYDDITPIWATEVQTNTLHKVQRGIHELLEQRHTILAEKHNLDFKLENDAWPCLRPRTSRPLQGFWARKWNQPEDMDIDKVDRFGFLGQAFGDSRMSQIFHLKYLAKIELATCPGDWALTGAAFTKELFRNFLATAEPDEVNVKRVYDAIEFRASSMTLAHILAQALGLPIPGARCRHWSEAGVRHSKFQTAFAVVHNLFGKVAVLPGEIRNELKCVKFFRSSRWLSAAIANKFEDSSDVEIQKFVEMKVAPLVNRIRQTQFDLVKENKSIARLGMEWIAPL</sequence>
<dbReference type="EMBL" id="JAUKUA010000001">
    <property type="protein sequence ID" value="KAK0729928.1"/>
    <property type="molecule type" value="Genomic_DNA"/>
</dbReference>
<comment type="caution">
    <text evidence="1">The sequence shown here is derived from an EMBL/GenBank/DDBJ whole genome shotgun (WGS) entry which is preliminary data.</text>
</comment>
<name>A0AA40B934_9PEZI</name>
<accession>A0AA40B934</accession>
<keyword evidence="2" id="KW-1185">Reference proteome</keyword>
<proteinExistence type="predicted"/>
<gene>
    <name evidence="1" type="ORF">B0H67DRAFT_478890</name>
</gene>